<evidence type="ECO:0000313" key="2">
    <source>
        <dbReference type="Proteomes" id="UP000033841"/>
    </source>
</evidence>
<accession>A0A0G0NXR6</accession>
<dbReference type="Proteomes" id="UP000033841">
    <property type="component" value="Unassembled WGS sequence"/>
</dbReference>
<protein>
    <submittedName>
        <fullName evidence="1">Uncharacterized protein</fullName>
    </submittedName>
</protein>
<comment type="caution">
    <text evidence="1">The sequence shown here is derived from an EMBL/GenBank/DDBJ whole genome shotgun (WGS) entry which is preliminary data.</text>
</comment>
<dbReference type="AlphaFoldDB" id="A0A0G0NXR6"/>
<gene>
    <name evidence="1" type="ORF">UT14_C0033G0019</name>
</gene>
<organism evidence="1 2">
    <name type="scientific">Candidatus Shapirobacteria bacterium GW2011_GWE1_38_92</name>
    <dbReference type="NCBI Taxonomy" id="1618489"/>
    <lineage>
        <taxon>Bacteria</taxon>
        <taxon>Candidatus Shapironibacteriota</taxon>
    </lineage>
</organism>
<name>A0A0G0NXR6_9BACT</name>
<reference evidence="1 2" key="1">
    <citation type="journal article" date="2015" name="Nature">
        <title>rRNA introns, odd ribosomes, and small enigmatic genomes across a large radiation of phyla.</title>
        <authorList>
            <person name="Brown C.T."/>
            <person name="Hug L.A."/>
            <person name="Thomas B.C."/>
            <person name="Sharon I."/>
            <person name="Castelle C.J."/>
            <person name="Singh A."/>
            <person name="Wilkins M.J."/>
            <person name="Williams K.H."/>
            <person name="Banfield J.F."/>
        </authorList>
    </citation>
    <scope>NUCLEOTIDE SEQUENCE [LARGE SCALE GENOMIC DNA]</scope>
</reference>
<dbReference type="EMBL" id="LBVR01000033">
    <property type="protein sequence ID" value="KKQ90629.1"/>
    <property type="molecule type" value="Genomic_DNA"/>
</dbReference>
<sequence>MYVAYPLLLTSNLPAGLVVPMPTLPVLNSKVASGAGAVLPVELNPEMYNRPPS</sequence>
<evidence type="ECO:0000313" key="1">
    <source>
        <dbReference type="EMBL" id="KKQ90629.1"/>
    </source>
</evidence>
<proteinExistence type="predicted"/>